<dbReference type="PROSITE" id="PS50106">
    <property type="entry name" value="PDZ"/>
    <property type="match status" value="1"/>
</dbReference>
<dbReference type="PANTHER" id="PTHR43343">
    <property type="entry name" value="PEPTIDASE S12"/>
    <property type="match status" value="1"/>
</dbReference>
<dbReference type="GO" id="GO:0004252">
    <property type="term" value="F:serine-type endopeptidase activity"/>
    <property type="evidence" value="ECO:0007669"/>
    <property type="project" value="InterPro"/>
</dbReference>
<evidence type="ECO:0000256" key="2">
    <source>
        <dbReference type="ARBA" id="ARBA00022801"/>
    </source>
</evidence>
<gene>
    <name evidence="4" type="ORF">FSW04_12355</name>
</gene>
<dbReference type="SUPFAM" id="SSF50494">
    <property type="entry name" value="Trypsin-like serine proteases"/>
    <property type="match status" value="1"/>
</dbReference>
<evidence type="ECO:0000313" key="5">
    <source>
        <dbReference type="Proteomes" id="UP000321805"/>
    </source>
</evidence>
<dbReference type="Proteomes" id="UP000321805">
    <property type="component" value="Chromosome"/>
</dbReference>
<reference evidence="4 5" key="1">
    <citation type="journal article" date="2018" name="J. Microbiol.">
        <title>Baekduia soli gen. nov., sp. nov., a novel bacterium isolated from the soil of Baekdu Mountain and proposal of a novel family name, Baekduiaceae fam. nov.</title>
        <authorList>
            <person name="An D.S."/>
            <person name="Siddiqi M.Z."/>
            <person name="Kim K.H."/>
            <person name="Yu H.S."/>
            <person name="Im W.T."/>
        </authorList>
    </citation>
    <scope>NUCLEOTIDE SEQUENCE [LARGE SCALE GENOMIC DNA]</scope>
    <source>
        <strain evidence="4 5">BR7-21</strain>
    </source>
</reference>
<accession>A0A5B8U5R9</accession>
<name>A0A5B8U5R9_9ACTN</name>
<dbReference type="GO" id="GO:0006508">
    <property type="term" value="P:proteolysis"/>
    <property type="evidence" value="ECO:0007669"/>
    <property type="project" value="UniProtKB-KW"/>
</dbReference>
<dbReference type="InterPro" id="IPR001478">
    <property type="entry name" value="PDZ"/>
</dbReference>
<evidence type="ECO:0000259" key="3">
    <source>
        <dbReference type="PROSITE" id="PS50106"/>
    </source>
</evidence>
<organism evidence="4 5">
    <name type="scientific">Baekduia soli</name>
    <dbReference type="NCBI Taxonomy" id="496014"/>
    <lineage>
        <taxon>Bacteria</taxon>
        <taxon>Bacillati</taxon>
        <taxon>Actinomycetota</taxon>
        <taxon>Thermoleophilia</taxon>
        <taxon>Solirubrobacterales</taxon>
        <taxon>Baekduiaceae</taxon>
        <taxon>Baekduia</taxon>
    </lineage>
</organism>
<dbReference type="RefSeq" id="WP_146919646.1">
    <property type="nucleotide sequence ID" value="NZ_CP042430.1"/>
</dbReference>
<dbReference type="Pfam" id="PF13365">
    <property type="entry name" value="Trypsin_2"/>
    <property type="match status" value="1"/>
</dbReference>
<dbReference type="PRINTS" id="PR00834">
    <property type="entry name" value="PROTEASES2C"/>
</dbReference>
<dbReference type="Gene3D" id="2.30.42.10">
    <property type="match status" value="1"/>
</dbReference>
<dbReference type="EMBL" id="CP042430">
    <property type="protein sequence ID" value="QEC48281.1"/>
    <property type="molecule type" value="Genomic_DNA"/>
</dbReference>
<dbReference type="SMART" id="SM00228">
    <property type="entry name" value="PDZ"/>
    <property type="match status" value="1"/>
</dbReference>
<dbReference type="InterPro" id="IPR051201">
    <property type="entry name" value="Chloro_Bact_Ser_Proteases"/>
</dbReference>
<dbReference type="Pfam" id="PF13180">
    <property type="entry name" value="PDZ_2"/>
    <property type="match status" value="1"/>
</dbReference>
<dbReference type="InterPro" id="IPR009003">
    <property type="entry name" value="Peptidase_S1_PA"/>
</dbReference>
<protein>
    <submittedName>
        <fullName evidence="4">PDZ domain-containing protein</fullName>
    </submittedName>
</protein>
<dbReference type="PANTHER" id="PTHR43343:SF3">
    <property type="entry name" value="PROTEASE DO-LIKE 8, CHLOROPLASTIC"/>
    <property type="match status" value="1"/>
</dbReference>
<dbReference type="OrthoDB" id="73775at2"/>
<sequence>MSLPPPLRLILAALTVVVVATGLSACGGSSGAAATSAKAASAPAGALAYQQKLVSVISDVAPRVVQVQTSKGLGSGVVFDDRGDIVTNAHVVGSSTSFTITDAAGTRSSATLVGVFAPGDLAVVRAKGAKLRPATFGRSSDLKVGDIALAIGNPLGLRSSVTNGIVSALGRTVPEPGGAVLPGAIQTSAPINPGNSGGALVDLSGEVIGIPTLAAVDPELGGSAAPGIGFAIPSDVVRDIAGQIIKYGHVVNSHRAYLGVQLAAGYAGQGAVVAKVVKGGPAAAAGIRAGDTLLSIAGKDTSSAADVSTVLATLDPGAKIPVRVRHDDGTQATVTVTLGQYPTSSSS</sequence>
<evidence type="ECO:0000256" key="1">
    <source>
        <dbReference type="ARBA" id="ARBA00022670"/>
    </source>
</evidence>
<dbReference type="SUPFAM" id="SSF50156">
    <property type="entry name" value="PDZ domain-like"/>
    <property type="match status" value="1"/>
</dbReference>
<dbReference type="Gene3D" id="2.40.10.120">
    <property type="match status" value="1"/>
</dbReference>
<dbReference type="InterPro" id="IPR001940">
    <property type="entry name" value="Peptidase_S1C"/>
</dbReference>
<dbReference type="AlphaFoldDB" id="A0A5B8U5R9"/>
<keyword evidence="5" id="KW-1185">Reference proteome</keyword>
<evidence type="ECO:0000313" key="4">
    <source>
        <dbReference type="EMBL" id="QEC48281.1"/>
    </source>
</evidence>
<keyword evidence="2" id="KW-0378">Hydrolase</keyword>
<dbReference type="InterPro" id="IPR036034">
    <property type="entry name" value="PDZ_sf"/>
</dbReference>
<proteinExistence type="predicted"/>
<dbReference type="KEGG" id="bsol:FSW04_12355"/>
<keyword evidence="1" id="KW-0645">Protease</keyword>
<feature type="domain" description="PDZ" evidence="3">
    <location>
        <begin position="244"/>
        <end position="328"/>
    </location>
</feature>